<dbReference type="PANTHER" id="PTHR11014">
    <property type="entry name" value="PEPTIDASE M20 FAMILY MEMBER"/>
    <property type="match status" value="1"/>
</dbReference>
<gene>
    <name evidence="4" type="ORF">ALO_21032</name>
</gene>
<proteinExistence type="predicted"/>
<keyword evidence="5" id="KW-1185">Reference proteome</keyword>
<keyword evidence="2" id="KW-0464">Manganese</keyword>
<reference evidence="4 5" key="1">
    <citation type="journal article" date="2011" name="EMBO J.">
        <title>Structural diversity of bacterial flagellar motors.</title>
        <authorList>
            <person name="Chen S."/>
            <person name="Beeby M."/>
            <person name="Murphy G.E."/>
            <person name="Leadbetter J.R."/>
            <person name="Hendrixson D.R."/>
            <person name="Briegel A."/>
            <person name="Li Z."/>
            <person name="Shi J."/>
            <person name="Tocheva E.I."/>
            <person name="Muller A."/>
            <person name="Dobro M.J."/>
            <person name="Jensen G.J."/>
        </authorList>
    </citation>
    <scope>NUCLEOTIDE SEQUENCE [LARGE SCALE GENOMIC DNA]</scope>
    <source>
        <strain evidence="4 5">DSM 6540</strain>
    </source>
</reference>
<dbReference type="Gene3D" id="3.40.630.10">
    <property type="entry name" value="Zn peptidases"/>
    <property type="match status" value="1"/>
</dbReference>
<dbReference type="NCBIfam" id="TIGR01891">
    <property type="entry name" value="amidohydrolases"/>
    <property type="match status" value="1"/>
</dbReference>
<protein>
    <submittedName>
        <fullName evidence="4">Thermostable carboxypeptidase 1</fullName>
    </submittedName>
</protein>
<keyword evidence="1" id="KW-0378">Hydrolase</keyword>
<sequence>MDPFYEQAIHNLPKLAAIRQFIHRYPELSWQEYRTTRFIRRLLTRLGLTLLPWPHPTGVLAELRGRHPGPVAALRADIDALPIQERNSVGYISRRQGMMHACGHDAHTACLLGAACLLTGRAEELTGSVRFIFQPAEETGGGAMSVVKSGVLAGVNAIFGLHNQPEPPVGSIGIKDGALMAANIPFYLNITGVEGHGAMPHKARDPILAAADIIQALQAVVSRFTDPAEPLVLSIGKIHGGTARNVIPPCVEMEGTIRLTNTQIVNDLLKTIKRVVHCTALAMGTKAEINFLQGFPPVVNPPELADFCRRSLGGIFGEGKILASHPTMATEDFSQYQQQVPGIFLWLGSGNRDHGIIHPWHHAQFNIDEKMLAYGAAALARLAYDHNASV</sequence>
<feature type="binding site" evidence="2">
    <location>
        <position position="361"/>
    </location>
    <ligand>
        <name>Mn(2+)</name>
        <dbReference type="ChEBI" id="CHEBI:29035"/>
        <label>2</label>
    </ligand>
</feature>
<dbReference type="InterPro" id="IPR017439">
    <property type="entry name" value="Amidohydrolase"/>
</dbReference>
<dbReference type="InterPro" id="IPR002933">
    <property type="entry name" value="Peptidase_M20"/>
</dbReference>
<dbReference type="GO" id="GO:0046872">
    <property type="term" value="F:metal ion binding"/>
    <property type="evidence" value="ECO:0007669"/>
    <property type="project" value="UniProtKB-KW"/>
</dbReference>
<dbReference type="SUPFAM" id="SSF53187">
    <property type="entry name" value="Zn-dependent exopeptidases"/>
    <property type="match status" value="1"/>
</dbReference>
<dbReference type="Proteomes" id="UP000003240">
    <property type="component" value="Unassembled WGS sequence"/>
</dbReference>
<dbReference type="GO" id="GO:0019877">
    <property type="term" value="P:diaminopimelate biosynthetic process"/>
    <property type="evidence" value="ECO:0007669"/>
    <property type="project" value="UniProtKB-ARBA"/>
</dbReference>
<evidence type="ECO:0000313" key="5">
    <source>
        <dbReference type="Proteomes" id="UP000003240"/>
    </source>
</evidence>
<dbReference type="GO" id="GO:0050118">
    <property type="term" value="F:N-acetyldiaminopimelate deacetylase activity"/>
    <property type="evidence" value="ECO:0007669"/>
    <property type="project" value="UniProtKB-ARBA"/>
</dbReference>
<name>F7NQ07_9FIRM</name>
<comment type="cofactor">
    <cofactor evidence="2">
        <name>Mn(2+)</name>
        <dbReference type="ChEBI" id="CHEBI:29035"/>
    </cofactor>
    <text evidence="2">The Mn(2+) ion enhances activity.</text>
</comment>
<feature type="binding site" evidence="2">
    <location>
        <position position="162"/>
    </location>
    <ligand>
        <name>Mn(2+)</name>
        <dbReference type="ChEBI" id="CHEBI:29035"/>
        <label>2</label>
    </ligand>
</feature>
<evidence type="ECO:0000256" key="2">
    <source>
        <dbReference type="PIRSR" id="PIRSR005962-1"/>
    </source>
</evidence>
<feature type="binding site" evidence="2">
    <location>
        <position position="138"/>
    </location>
    <ligand>
        <name>Mn(2+)</name>
        <dbReference type="ChEBI" id="CHEBI:29035"/>
        <label>2</label>
    </ligand>
</feature>
<dbReference type="InterPro" id="IPR036264">
    <property type="entry name" value="Bact_exopeptidase_dim_dom"/>
</dbReference>
<dbReference type="PIRSF" id="PIRSF005962">
    <property type="entry name" value="Pept_M20D_amidohydro"/>
    <property type="match status" value="1"/>
</dbReference>
<feature type="binding site" evidence="2">
    <location>
        <position position="102"/>
    </location>
    <ligand>
        <name>Mn(2+)</name>
        <dbReference type="ChEBI" id="CHEBI:29035"/>
        <label>2</label>
    </ligand>
</feature>
<dbReference type="STRING" id="1009370.ALO_21032"/>
<evidence type="ECO:0000256" key="1">
    <source>
        <dbReference type="ARBA" id="ARBA00022801"/>
    </source>
</evidence>
<dbReference type="CDD" id="cd03886">
    <property type="entry name" value="M20_Acy1"/>
    <property type="match status" value="1"/>
</dbReference>
<dbReference type="Pfam" id="PF07687">
    <property type="entry name" value="M20_dimer"/>
    <property type="match status" value="1"/>
</dbReference>
<keyword evidence="4" id="KW-0121">Carboxypeptidase</keyword>
<dbReference type="InterPro" id="IPR011650">
    <property type="entry name" value="Peptidase_M20_dimer"/>
</dbReference>
<dbReference type="eggNOG" id="COG1473">
    <property type="taxonomic scope" value="Bacteria"/>
</dbReference>
<keyword evidence="2" id="KW-0479">Metal-binding</keyword>
<dbReference type="GO" id="GO:0004180">
    <property type="term" value="F:carboxypeptidase activity"/>
    <property type="evidence" value="ECO:0007669"/>
    <property type="project" value="UniProtKB-KW"/>
</dbReference>
<organism evidence="4 5">
    <name type="scientific">Acetonema longum DSM 6540</name>
    <dbReference type="NCBI Taxonomy" id="1009370"/>
    <lineage>
        <taxon>Bacteria</taxon>
        <taxon>Bacillati</taxon>
        <taxon>Bacillota</taxon>
        <taxon>Negativicutes</taxon>
        <taxon>Acetonemataceae</taxon>
        <taxon>Acetonema</taxon>
    </lineage>
</organism>
<dbReference type="SUPFAM" id="SSF55031">
    <property type="entry name" value="Bacterial exopeptidase dimerisation domain"/>
    <property type="match status" value="1"/>
</dbReference>
<comment type="caution">
    <text evidence="4">The sequence shown here is derived from an EMBL/GenBank/DDBJ whole genome shotgun (WGS) entry which is preliminary data.</text>
</comment>
<accession>F7NQ07</accession>
<feature type="binding site" evidence="2">
    <location>
        <position position="104"/>
    </location>
    <ligand>
        <name>Mn(2+)</name>
        <dbReference type="ChEBI" id="CHEBI:29035"/>
        <label>2</label>
    </ligand>
</feature>
<dbReference type="PANTHER" id="PTHR11014:SF63">
    <property type="entry name" value="METALLOPEPTIDASE, PUTATIVE (AFU_ORTHOLOGUE AFUA_6G09600)-RELATED"/>
    <property type="match status" value="1"/>
</dbReference>
<dbReference type="RefSeq" id="WP_004099796.1">
    <property type="nucleotide sequence ID" value="NZ_AFGF01000270.1"/>
</dbReference>
<keyword evidence="4" id="KW-0645">Protease</keyword>
<dbReference type="EMBL" id="AFGF01000270">
    <property type="protein sequence ID" value="EGO61884.1"/>
    <property type="molecule type" value="Genomic_DNA"/>
</dbReference>
<dbReference type="FunFam" id="3.30.70.360:FF:000001">
    <property type="entry name" value="N-acetyldiaminopimelate deacetylase"/>
    <property type="match status" value="1"/>
</dbReference>
<feature type="domain" description="Peptidase M20 dimerisation" evidence="3">
    <location>
        <begin position="187"/>
        <end position="276"/>
    </location>
</feature>
<evidence type="ECO:0000259" key="3">
    <source>
        <dbReference type="Pfam" id="PF07687"/>
    </source>
</evidence>
<dbReference type="AlphaFoldDB" id="F7NQ07"/>
<dbReference type="Gene3D" id="3.30.70.360">
    <property type="match status" value="1"/>
</dbReference>
<evidence type="ECO:0000313" key="4">
    <source>
        <dbReference type="EMBL" id="EGO61884.1"/>
    </source>
</evidence>
<dbReference type="Pfam" id="PF01546">
    <property type="entry name" value="Peptidase_M20"/>
    <property type="match status" value="1"/>
</dbReference>